<proteinExistence type="predicted"/>
<reference evidence="1" key="1">
    <citation type="submission" date="2013-07" db="EMBL/GenBank/DDBJ databases">
        <title>The genome of Eucalyptus grandis.</title>
        <authorList>
            <person name="Schmutz J."/>
            <person name="Hayes R."/>
            <person name="Myburg A."/>
            <person name="Tuskan G."/>
            <person name="Grattapaglia D."/>
            <person name="Rokhsar D.S."/>
        </authorList>
    </citation>
    <scope>NUCLEOTIDE SEQUENCE</scope>
    <source>
        <tissue evidence="1">Leaf extractions</tissue>
    </source>
</reference>
<dbReference type="AlphaFoldDB" id="A0A059AQM1"/>
<dbReference type="EMBL" id="KK198761">
    <property type="protein sequence ID" value="KCW55725.1"/>
    <property type="molecule type" value="Genomic_DNA"/>
</dbReference>
<dbReference type="Gramene" id="KCW55725">
    <property type="protein sequence ID" value="KCW55725"/>
    <property type="gene ID" value="EUGRSUZ_I01558"/>
</dbReference>
<accession>A0A059AQM1</accession>
<name>A0A059AQM1_EUCGR</name>
<organism evidence="1">
    <name type="scientific">Eucalyptus grandis</name>
    <name type="common">Flooded gum</name>
    <dbReference type="NCBI Taxonomy" id="71139"/>
    <lineage>
        <taxon>Eukaryota</taxon>
        <taxon>Viridiplantae</taxon>
        <taxon>Streptophyta</taxon>
        <taxon>Embryophyta</taxon>
        <taxon>Tracheophyta</taxon>
        <taxon>Spermatophyta</taxon>
        <taxon>Magnoliopsida</taxon>
        <taxon>eudicotyledons</taxon>
        <taxon>Gunneridae</taxon>
        <taxon>Pentapetalae</taxon>
        <taxon>rosids</taxon>
        <taxon>malvids</taxon>
        <taxon>Myrtales</taxon>
        <taxon>Myrtaceae</taxon>
        <taxon>Myrtoideae</taxon>
        <taxon>Eucalypteae</taxon>
        <taxon>Eucalyptus</taxon>
    </lineage>
</organism>
<sequence length="67" mass="8064">MRSIYIISMFLPLEFHYTICHDKLNQINLGTKKRTKSTHLHSRTSACTYIYEHKLVHHSFHIFKTFV</sequence>
<protein>
    <submittedName>
        <fullName evidence="1">Uncharacterized protein</fullName>
    </submittedName>
</protein>
<gene>
    <name evidence="1" type="ORF">EUGRSUZ_I01558</name>
</gene>
<evidence type="ECO:0000313" key="1">
    <source>
        <dbReference type="EMBL" id="KCW55725.1"/>
    </source>
</evidence>
<dbReference type="InParanoid" id="A0A059AQM1"/>